<proteinExistence type="predicted"/>
<gene>
    <name evidence="2" type="ORF">EUBVEN_02227</name>
</gene>
<keyword evidence="1" id="KW-0472">Membrane</keyword>
<dbReference type="Proteomes" id="UP000006000">
    <property type="component" value="Unassembled WGS sequence"/>
</dbReference>
<evidence type="ECO:0000313" key="2">
    <source>
        <dbReference type="EMBL" id="EDM50278.1"/>
    </source>
</evidence>
<dbReference type="HOGENOM" id="CLU_1426048_0_0_9"/>
<dbReference type="eggNOG" id="ENOG5033EP3">
    <property type="taxonomic scope" value="Bacteria"/>
</dbReference>
<dbReference type="STRING" id="411463.EUBVEN_02227"/>
<keyword evidence="1" id="KW-1133">Transmembrane helix</keyword>
<reference evidence="2 3" key="1">
    <citation type="submission" date="2007-03" db="EMBL/GenBank/DDBJ databases">
        <authorList>
            <person name="Fulton L."/>
            <person name="Clifton S."/>
            <person name="Fulton B."/>
            <person name="Xu J."/>
            <person name="Minx P."/>
            <person name="Pepin K.H."/>
            <person name="Johnson M."/>
            <person name="Thiruvilangam P."/>
            <person name="Bhonagiri V."/>
            <person name="Nash W.E."/>
            <person name="Mardis E.R."/>
            <person name="Wilson R.K."/>
        </authorList>
    </citation>
    <scope>NUCLEOTIDE SEQUENCE [LARGE SCALE GENOMIC DNA]</scope>
    <source>
        <strain evidence="2 3">ATCC 27560</strain>
    </source>
</reference>
<protein>
    <recommendedName>
        <fullName evidence="4">Pesticidal crystal protein Cry22Aa Ig-like domain-containing protein</fullName>
    </recommendedName>
</protein>
<organism evidence="2 3">
    <name type="scientific">Eubacterium ventriosum ATCC 27560</name>
    <dbReference type="NCBI Taxonomy" id="411463"/>
    <lineage>
        <taxon>Bacteria</taxon>
        <taxon>Bacillati</taxon>
        <taxon>Bacillota</taxon>
        <taxon>Clostridia</taxon>
        <taxon>Eubacteriales</taxon>
        <taxon>Eubacteriaceae</taxon>
        <taxon>Eubacterium</taxon>
    </lineage>
</organism>
<evidence type="ECO:0000256" key="1">
    <source>
        <dbReference type="SAM" id="Phobius"/>
    </source>
</evidence>
<dbReference type="AlphaFoldDB" id="A5Z934"/>
<dbReference type="Gene3D" id="2.60.40.10">
    <property type="entry name" value="Immunoglobulins"/>
    <property type="match status" value="1"/>
</dbReference>
<reference evidence="2 3" key="2">
    <citation type="submission" date="2007-04" db="EMBL/GenBank/DDBJ databases">
        <title>Draft genome sequence of Eubacterium ventriosum (ATCC 27560).</title>
        <authorList>
            <person name="Sudarsanam P."/>
            <person name="Ley R."/>
            <person name="Guruge J."/>
            <person name="Turnbaugh P.J."/>
            <person name="Mahowald M."/>
            <person name="Liep D."/>
            <person name="Gordon J."/>
        </authorList>
    </citation>
    <scope>NUCLEOTIDE SEQUENCE [LARGE SCALE GENOMIC DNA]</scope>
    <source>
        <strain evidence="2 3">ATCC 27560</strain>
    </source>
</reference>
<dbReference type="EMBL" id="AAVL02000037">
    <property type="protein sequence ID" value="EDM50278.1"/>
    <property type="molecule type" value="Genomic_DNA"/>
</dbReference>
<comment type="caution">
    <text evidence="2">The sequence shown here is derived from an EMBL/GenBank/DDBJ whole genome shotgun (WGS) entry which is preliminary data.</text>
</comment>
<evidence type="ECO:0008006" key="4">
    <source>
        <dbReference type="Google" id="ProtNLM"/>
    </source>
</evidence>
<evidence type="ECO:0000313" key="3">
    <source>
        <dbReference type="Proteomes" id="UP000006000"/>
    </source>
</evidence>
<sequence length="190" mass="22260">MRKKQGGYYGTVYIRTWWSYCKRNSNHSIIRNNNDSNLSCWKYGRLRDFKNNRGIVVEVFLEEHGESIIYGLIGLVMVVTITAVISRGIVNIVPDYKKELSRNNSYQIEKNEYKYPTIIADEVIYADYGDTTFNYMDYIRARDYRGGNITDKVKVYGKVDVNQKGVYRLRCTVISYFNLACTKYINIIVE</sequence>
<accession>A5Z934</accession>
<name>A5Z934_9FIRM</name>
<keyword evidence="1" id="KW-0812">Transmembrane</keyword>
<dbReference type="InterPro" id="IPR013783">
    <property type="entry name" value="Ig-like_fold"/>
</dbReference>
<feature type="transmembrane region" description="Helical" evidence="1">
    <location>
        <begin position="68"/>
        <end position="90"/>
    </location>
</feature>